<accession>A0A2C6MEI6</accession>
<gene>
    <name evidence="1" type="ORF">P378_12120</name>
</gene>
<sequence length="50" mass="5936">MASIIKKKKKNQFYYYLVESARVNGKQESLIKNIWDVQKTLPRLLKVNPI</sequence>
<dbReference type="AlphaFoldDB" id="A0A2C6MEI6"/>
<keyword evidence="2" id="KW-1185">Reference proteome</keyword>
<dbReference type="Proteomes" id="UP000222564">
    <property type="component" value="Unassembled WGS sequence"/>
</dbReference>
<reference evidence="1 2" key="1">
    <citation type="submission" date="2013-09" db="EMBL/GenBank/DDBJ databases">
        <title>Biodegradation of hydrocarbons in the deep terrestrial subsurface : characterization of a microbial consortium composed of two Desulfotomaculum species originating from a deep geological formation.</title>
        <authorList>
            <person name="Aullo T."/>
            <person name="Berlendis S."/>
            <person name="Lascourreges J.-F."/>
            <person name="Dessort D."/>
            <person name="Saint-Laurent S."/>
            <person name="Schraauwers B."/>
            <person name="Mas J."/>
            <person name="Magot M."/>
            <person name="Ranchou-Peyruse A."/>
        </authorList>
    </citation>
    <scope>NUCLEOTIDE SEQUENCE [LARGE SCALE GENOMIC DNA]</scope>
    <source>
        <strain evidence="1 2">Bs107</strain>
    </source>
</reference>
<evidence type="ECO:0000313" key="2">
    <source>
        <dbReference type="Proteomes" id="UP000222564"/>
    </source>
</evidence>
<proteinExistence type="predicted"/>
<name>A0A2C6MEI6_9FIRM</name>
<organism evidence="1 2">
    <name type="scientific">Desulforamulus profundi</name>
    <dbReference type="NCBI Taxonomy" id="1383067"/>
    <lineage>
        <taxon>Bacteria</taxon>
        <taxon>Bacillati</taxon>
        <taxon>Bacillota</taxon>
        <taxon>Clostridia</taxon>
        <taxon>Eubacteriales</taxon>
        <taxon>Peptococcaceae</taxon>
        <taxon>Desulforamulus</taxon>
    </lineage>
</organism>
<comment type="caution">
    <text evidence="1">The sequence shown here is derived from an EMBL/GenBank/DDBJ whole genome shotgun (WGS) entry which is preliminary data.</text>
</comment>
<dbReference type="EMBL" id="AWQQ01000057">
    <property type="protein sequence ID" value="PHJ38045.1"/>
    <property type="molecule type" value="Genomic_DNA"/>
</dbReference>
<protein>
    <submittedName>
        <fullName evidence="1">Uncharacterized protein</fullName>
    </submittedName>
</protein>
<evidence type="ECO:0000313" key="1">
    <source>
        <dbReference type="EMBL" id="PHJ38045.1"/>
    </source>
</evidence>